<organism evidence="1">
    <name type="scientific">Timema shepardi</name>
    <name type="common">Walking stick</name>
    <dbReference type="NCBI Taxonomy" id="629360"/>
    <lineage>
        <taxon>Eukaryota</taxon>
        <taxon>Metazoa</taxon>
        <taxon>Ecdysozoa</taxon>
        <taxon>Arthropoda</taxon>
        <taxon>Hexapoda</taxon>
        <taxon>Insecta</taxon>
        <taxon>Pterygota</taxon>
        <taxon>Neoptera</taxon>
        <taxon>Polyneoptera</taxon>
        <taxon>Phasmatodea</taxon>
        <taxon>Timematodea</taxon>
        <taxon>Timematoidea</taxon>
        <taxon>Timematidae</taxon>
        <taxon>Timema</taxon>
    </lineage>
</organism>
<dbReference type="EMBL" id="OC006953">
    <property type="protein sequence ID" value="CAD7266425.1"/>
    <property type="molecule type" value="Genomic_DNA"/>
</dbReference>
<gene>
    <name evidence="1" type="ORF">TSIB3V08_LOCUS10444</name>
</gene>
<dbReference type="AlphaFoldDB" id="A0A7R9B586"/>
<accession>A0A7R9B586</accession>
<proteinExistence type="predicted"/>
<name>A0A7R9B586_TIMSH</name>
<evidence type="ECO:0000313" key="1">
    <source>
        <dbReference type="EMBL" id="CAD7266425.1"/>
    </source>
</evidence>
<protein>
    <submittedName>
        <fullName evidence="1">Uncharacterized protein</fullName>
    </submittedName>
</protein>
<reference evidence="1" key="1">
    <citation type="submission" date="2020-11" db="EMBL/GenBank/DDBJ databases">
        <authorList>
            <person name="Tran Van P."/>
        </authorList>
    </citation>
    <scope>NUCLEOTIDE SEQUENCE</scope>
</reference>
<sequence length="191" mass="21306">MRGHAGQVSVLISMSWRTHERTLRTVPVGPTASRFITTSTVRSTRGKDVAKSSMSNQRSFRQYMTSRIQAGVSKSDVIAALYAIFLPVTFCAFSSKTRNRKNAFILKFEYIHLDWNLVWQESDALIIRRLALPDQPVHKIIDTPPMSISGSQSKVTEVTLPAVELNTTSALANYATEAGPFSRKWATCPLN</sequence>